<keyword evidence="3" id="KW-1185">Reference proteome</keyword>
<keyword evidence="1" id="KW-1133">Transmembrane helix</keyword>
<name>D6TW04_KTERA</name>
<dbReference type="OrthoDB" id="155971at2"/>
<accession>D6TW04</accession>
<evidence type="ECO:0000313" key="2">
    <source>
        <dbReference type="EMBL" id="EFH84387.1"/>
    </source>
</evidence>
<feature type="transmembrane region" description="Helical" evidence="1">
    <location>
        <begin position="20"/>
        <end position="46"/>
    </location>
</feature>
<dbReference type="Proteomes" id="UP000004508">
    <property type="component" value="Unassembled WGS sequence"/>
</dbReference>
<feature type="transmembrane region" description="Helical" evidence="1">
    <location>
        <begin position="163"/>
        <end position="183"/>
    </location>
</feature>
<organism evidence="2 3">
    <name type="scientific">Ktedonobacter racemifer DSM 44963</name>
    <dbReference type="NCBI Taxonomy" id="485913"/>
    <lineage>
        <taxon>Bacteria</taxon>
        <taxon>Bacillati</taxon>
        <taxon>Chloroflexota</taxon>
        <taxon>Ktedonobacteria</taxon>
        <taxon>Ktedonobacterales</taxon>
        <taxon>Ktedonobacteraceae</taxon>
        <taxon>Ktedonobacter</taxon>
    </lineage>
</organism>
<keyword evidence="1" id="KW-0472">Membrane</keyword>
<reference evidence="2 3" key="1">
    <citation type="journal article" date="2011" name="Stand. Genomic Sci.">
        <title>Non-contiguous finished genome sequence and contextual data of the filamentous soil bacterium Ktedonobacter racemifer type strain (SOSP1-21).</title>
        <authorList>
            <person name="Chang Y.J."/>
            <person name="Land M."/>
            <person name="Hauser L."/>
            <person name="Chertkov O."/>
            <person name="Del Rio T.G."/>
            <person name="Nolan M."/>
            <person name="Copeland A."/>
            <person name="Tice H."/>
            <person name="Cheng J.F."/>
            <person name="Lucas S."/>
            <person name="Han C."/>
            <person name="Goodwin L."/>
            <person name="Pitluck S."/>
            <person name="Ivanova N."/>
            <person name="Ovchinikova G."/>
            <person name="Pati A."/>
            <person name="Chen A."/>
            <person name="Palaniappan K."/>
            <person name="Mavromatis K."/>
            <person name="Liolios K."/>
            <person name="Brettin T."/>
            <person name="Fiebig A."/>
            <person name="Rohde M."/>
            <person name="Abt B."/>
            <person name="Goker M."/>
            <person name="Detter J.C."/>
            <person name="Woyke T."/>
            <person name="Bristow J."/>
            <person name="Eisen J.A."/>
            <person name="Markowitz V."/>
            <person name="Hugenholtz P."/>
            <person name="Kyrpides N.C."/>
            <person name="Klenk H.P."/>
            <person name="Lapidus A."/>
        </authorList>
    </citation>
    <scope>NUCLEOTIDE SEQUENCE [LARGE SCALE GENOMIC DNA]</scope>
    <source>
        <strain evidence="3">DSM 44963</strain>
    </source>
</reference>
<dbReference type="STRING" id="485913.Krac_5418"/>
<dbReference type="InParanoid" id="D6TW04"/>
<sequence length="204" mass="22987">MSMRRMAFGAQGGYSLARLLMLFINTYSGRIIGSSLVLIAGIIYALQSHAVMYDHAPVGTYHIVLDAEEGRYYLHCEDCHNTIYYIAQTGDFKQFVQFDSSARLEDMIYRSDALENVNVDGHTGEGYKLTYIAQVNASGQKIVYETQEHQDHPDDYFDNHWTLGLPIVALGGALLAFSVWILISDKRKFSVKQAAKSVEQVPNY</sequence>
<proteinExistence type="predicted"/>
<comment type="caution">
    <text evidence="2">The sequence shown here is derived from an EMBL/GenBank/DDBJ whole genome shotgun (WGS) entry which is preliminary data.</text>
</comment>
<evidence type="ECO:0000256" key="1">
    <source>
        <dbReference type="SAM" id="Phobius"/>
    </source>
</evidence>
<gene>
    <name evidence="2" type="ORF">Krac_5418</name>
</gene>
<dbReference type="RefSeq" id="WP_007915870.1">
    <property type="nucleotide sequence ID" value="NZ_ADVG01000003.1"/>
</dbReference>
<protein>
    <submittedName>
        <fullName evidence="2">Uncharacterized protein</fullName>
    </submittedName>
</protein>
<dbReference type="AlphaFoldDB" id="D6TW04"/>
<dbReference type="EMBL" id="ADVG01000003">
    <property type="protein sequence ID" value="EFH84387.1"/>
    <property type="molecule type" value="Genomic_DNA"/>
</dbReference>
<evidence type="ECO:0000313" key="3">
    <source>
        <dbReference type="Proteomes" id="UP000004508"/>
    </source>
</evidence>
<keyword evidence="1" id="KW-0812">Transmembrane</keyword>